<dbReference type="InterPro" id="IPR006665">
    <property type="entry name" value="OmpA-like"/>
</dbReference>
<feature type="coiled-coil region" evidence="8">
    <location>
        <begin position="114"/>
        <end position="141"/>
    </location>
</feature>
<evidence type="ECO:0000256" key="4">
    <source>
        <dbReference type="ARBA" id="ARBA00022692"/>
    </source>
</evidence>
<comment type="caution">
    <text evidence="11">The sequence shown here is derived from an EMBL/GenBank/DDBJ whole genome shotgun (WGS) entry which is preliminary data.</text>
</comment>
<dbReference type="InterPro" id="IPR036737">
    <property type="entry name" value="OmpA-like_sf"/>
</dbReference>
<evidence type="ECO:0000313" key="11">
    <source>
        <dbReference type="EMBL" id="GGP18762.1"/>
    </source>
</evidence>
<dbReference type="PROSITE" id="PS51123">
    <property type="entry name" value="OMPA_2"/>
    <property type="match status" value="1"/>
</dbReference>
<dbReference type="NCBIfam" id="NF006548">
    <property type="entry name" value="PRK09041.1"/>
    <property type="match status" value="1"/>
</dbReference>
<gene>
    <name evidence="11" type="primary">motB</name>
    <name evidence="11" type="ORF">GCM10010970_06980</name>
</gene>
<evidence type="ECO:0000256" key="7">
    <source>
        <dbReference type="PROSITE-ProRule" id="PRU00473"/>
    </source>
</evidence>
<keyword evidence="4 9" id="KW-0812">Transmembrane</keyword>
<evidence type="ECO:0000256" key="8">
    <source>
        <dbReference type="SAM" id="Coils"/>
    </source>
</evidence>
<comment type="subcellular location">
    <subcellularLocation>
        <location evidence="1">Cell membrane</location>
        <topology evidence="1">Single-pass membrane protein</topology>
    </subcellularLocation>
</comment>
<keyword evidence="5 9" id="KW-1133">Transmembrane helix</keyword>
<evidence type="ECO:0000256" key="6">
    <source>
        <dbReference type="ARBA" id="ARBA00023136"/>
    </source>
</evidence>
<evidence type="ECO:0000256" key="2">
    <source>
        <dbReference type="ARBA" id="ARBA00008914"/>
    </source>
</evidence>
<organism evidence="11 12">
    <name type="scientific">Silvimonas iriomotensis</name>
    <dbReference type="NCBI Taxonomy" id="449662"/>
    <lineage>
        <taxon>Bacteria</taxon>
        <taxon>Pseudomonadati</taxon>
        <taxon>Pseudomonadota</taxon>
        <taxon>Betaproteobacteria</taxon>
        <taxon>Neisseriales</taxon>
        <taxon>Chitinibacteraceae</taxon>
        <taxon>Silvimonas</taxon>
    </lineage>
</organism>
<evidence type="ECO:0000256" key="3">
    <source>
        <dbReference type="ARBA" id="ARBA00022475"/>
    </source>
</evidence>
<evidence type="ECO:0000256" key="9">
    <source>
        <dbReference type="SAM" id="Phobius"/>
    </source>
</evidence>
<evidence type="ECO:0000259" key="10">
    <source>
        <dbReference type="PROSITE" id="PS51123"/>
    </source>
</evidence>
<feature type="transmembrane region" description="Helical" evidence="9">
    <location>
        <begin position="28"/>
        <end position="47"/>
    </location>
</feature>
<evidence type="ECO:0000256" key="1">
    <source>
        <dbReference type="ARBA" id="ARBA00004162"/>
    </source>
</evidence>
<keyword evidence="3" id="KW-1003">Cell membrane</keyword>
<dbReference type="EMBL" id="BMLX01000001">
    <property type="protein sequence ID" value="GGP18762.1"/>
    <property type="molecule type" value="Genomic_DNA"/>
</dbReference>
<protein>
    <submittedName>
        <fullName evidence="11">Chemotaxis protein MotB</fullName>
    </submittedName>
</protein>
<comment type="similarity">
    <text evidence="2">Belongs to the MotB family.</text>
</comment>
<accession>A0ABQ2P5M0</accession>
<keyword evidence="6 7" id="KW-0472">Membrane</keyword>
<evidence type="ECO:0000256" key="5">
    <source>
        <dbReference type="ARBA" id="ARBA00022989"/>
    </source>
</evidence>
<dbReference type="Pfam" id="PF13677">
    <property type="entry name" value="MotB_plug"/>
    <property type="match status" value="1"/>
</dbReference>
<dbReference type="Pfam" id="PF00691">
    <property type="entry name" value="OmpA"/>
    <property type="match status" value="1"/>
</dbReference>
<dbReference type="PANTHER" id="PTHR30329:SF21">
    <property type="entry name" value="LIPOPROTEIN YIAD-RELATED"/>
    <property type="match status" value="1"/>
</dbReference>
<feature type="domain" description="OmpA-like" evidence="10">
    <location>
        <begin position="151"/>
        <end position="272"/>
    </location>
</feature>
<dbReference type="Gene3D" id="3.30.1330.60">
    <property type="entry name" value="OmpA-like domain"/>
    <property type="match status" value="1"/>
</dbReference>
<dbReference type="InterPro" id="IPR025713">
    <property type="entry name" value="MotB-like_N_dom"/>
</dbReference>
<reference evidence="12" key="1">
    <citation type="journal article" date="2019" name="Int. J. Syst. Evol. Microbiol.">
        <title>The Global Catalogue of Microorganisms (GCM) 10K type strain sequencing project: providing services to taxonomists for standard genome sequencing and annotation.</title>
        <authorList>
            <consortium name="The Broad Institute Genomics Platform"/>
            <consortium name="The Broad Institute Genome Sequencing Center for Infectious Disease"/>
            <person name="Wu L."/>
            <person name="Ma J."/>
        </authorList>
    </citation>
    <scope>NUCLEOTIDE SEQUENCE [LARGE SCALE GENOMIC DNA]</scope>
    <source>
        <strain evidence="12">CGMCC 1.8859</strain>
    </source>
</reference>
<keyword evidence="8" id="KW-0175">Coiled coil</keyword>
<dbReference type="CDD" id="cd07185">
    <property type="entry name" value="OmpA_C-like"/>
    <property type="match status" value="1"/>
</dbReference>
<proteinExistence type="inferred from homology"/>
<dbReference type="SUPFAM" id="SSF103088">
    <property type="entry name" value="OmpA-like"/>
    <property type="match status" value="1"/>
</dbReference>
<evidence type="ECO:0000313" key="12">
    <source>
        <dbReference type="Proteomes" id="UP000637267"/>
    </source>
</evidence>
<sequence>MSDDSQRPIVVKRIKKGGHGHHGGAWKIAYADFMTAMMAFFLLMWLLGSVSKGNLKGIADYFSNPLKIARRGGEGAGDADSLIKGGGKDLTQQVGQMKKGAVQEDEQAKDRRRLSELKKKFEALMEDKAKTNSKLAQFKKQLKLDMVAEGLRIQIVDDQNRPMFKSGSSELEPYAKDILDEIGKLLNDVPNDLSLSGHTDAQQFASGQRGYSNWELSSDRANASRRELLSGGGLSIGKILRVNGFADQVPLDTANIYAPVNRRISIVVLNNEAAAEIRRQAGIDQEANAIPASEVASRVAGNKVASGPN</sequence>
<name>A0ABQ2P5M0_9NEIS</name>
<keyword evidence="12" id="KW-1185">Reference proteome</keyword>
<dbReference type="RefSeq" id="WP_188702379.1">
    <property type="nucleotide sequence ID" value="NZ_BMLX01000001.1"/>
</dbReference>
<dbReference type="PANTHER" id="PTHR30329">
    <property type="entry name" value="STATOR ELEMENT OF FLAGELLAR MOTOR COMPLEX"/>
    <property type="match status" value="1"/>
</dbReference>
<dbReference type="InterPro" id="IPR050330">
    <property type="entry name" value="Bact_OuterMem_StrucFunc"/>
</dbReference>
<dbReference type="Proteomes" id="UP000637267">
    <property type="component" value="Unassembled WGS sequence"/>
</dbReference>